<evidence type="ECO:0000256" key="1">
    <source>
        <dbReference type="SAM" id="MobiDB-lite"/>
    </source>
</evidence>
<proteinExistence type="predicted"/>
<keyword evidence="3" id="KW-1185">Reference proteome</keyword>
<gene>
    <name evidence="2" type="ORF">CEXT_58681</name>
</gene>
<reference evidence="2 3" key="1">
    <citation type="submission" date="2021-06" db="EMBL/GenBank/DDBJ databases">
        <title>Caerostris extrusa draft genome.</title>
        <authorList>
            <person name="Kono N."/>
            <person name="Arakawa K."/>
        </authorList>
    </citation>
    <scope>NUCLEOTIDE SEQUENCE [LARGE SCALE GENOMIC DNA]</scope>
</reference>
<organism evidence="2 3">
    <name type="scientific">Caerostris extrusa</name>
    <name type="common">Bark spider</name>
    <name type="synonym">Caerostris bankana</name>
    <dbReference type="NCBI Taxonomy" id="172846"/>
    <lineage>
        <taxon>Eukaryota</taxon>
        <taxon>Metazoa</taxon>
        <taxon>Ecdysozoa</taxon>
        <taxon>Arthropoda</taxon>
        <taxon>Chelicerata</taxon>
        <taxon>Arachnida</taxon>
        <taxon>Araneae</taxon>
        <taxon>Araneomorphae</taxon>
        <taxon>Entelegynae</taxon>
        <taxon>Araneoidea</taxon>
        <taxon>Araneidae</taxon>
        <taxon>Caerostris</taxon>
    </lineage>
</organism>
<feature type="compositionally biased region" description="Basic and acidic residues" evidence="1">
    <location>
        <begin position="73"/>
        <end position="84"/>
    </location>
</feature>
<dbReference type="AlphaFoldDB" id="A0AAV4MEB1"/>
<accession>A0AAV4MEB1</accession>
<feature type="region of interest" description="Disordered" evidence="1">
    <location>
        <begin position="53"/>
        <end position="84"/>
    </location>
</feature>
<name>A0AAV4MEB1_CAEEX</name>
<evidence type="ECO:0000313" key="3">
    <source>
        <dbReference type="Proteomes" id="UP001054945"/>
    </source>
</evidence>
<protein>
    <submittedName>
        <fullName evidence="2">Uncharacterized protein</fullName>
    </submittedName>
</protein>
<dbReference type="Proteomes" id="UP001054945">
    <property type="component" value="Unassembled WGS sequence"/>
</dbReference>
<sequence>MRKYGFIAYYCKFSVSLPAEIRPLAKAWAIPPAPINPILIFKPLNEEINQPTSRAAGFVSQKTQESKRRSRKTRDISTIEMRVL</sequence>
<comment type="caution">
    <text evidence="2">The sequence shown here is derived from an EMBL/GenBank/DDBJ whole genome shotgun (WGS) entry which is preliminary data.</text>
</comment>
<dbReference type="EMBL" id="BPLR01019691">
    <property type="protein sequence ID" value="GIX70688.1"/>
    <property type="molecule type" value="Genomic_DNA"/>
</dbReference>
<evidence type="ECO:0000313" key="2">
    <source>
        <dbReference type="EMBL" id="GIX70688.1"/>
    </source>
</evidence>